<protein>
    <submittedName>
        <fullName evidence="2">Uncharacterized protein</fullName>
    </submittedName>
</protein>
<dbReference type="Proteomes" id="UP001230426">
    <property type="component" value="Unassembled WGS sequence"/>
</dbReference>
<feature type="compositionally biased region" description="Pro residues" evidence="1">
    <location>
        <begin position="35"/>
        <end position="45"/>
    </location>
</feature>
<feature type="region of interest" description="Disordered" evidence="1">
    <location>
        <begin position="1"/>
        <end position="70"/>
    </location>
</feature>
<keyword evidence="3" id="KW-1185">Reference proteome</keyword>
<dbReference type="RefSeq" id="WP_306876357.1">
    <property type="nucleotide sequence ID" value="NZ_JAUSRB010000004.1"/>
</dbReference>
<organism evidence="2 3">
    <name type="scientific">Streptosporangium brasiliense</name>
    <dbReference type="NCBI Taxonomy" id="47480"/>
    <lineage>
        <taxon>Bacteria</taxon>
        <taxon>Bacillati</taxon>
        <taxon>Actinomycetota</taxon>
        <taxon>Actinomycetes</taxon>
        <taxon>Streptosporangiales</taxon>
        <taxon>Streptosporangiaceae</taxon>
        <taxon>Streptosporangium</taxon>
    </lineage>
</organism>
<comment type="caution">
    <text evidence="2">The sequence shown here is derived from an EMBL/GenBank/DDBJ whole genome shotgun (WGS) entry which is preliminary data.</text>
</comment>
<sequence>MSSFWERKLNPNARPQAPQTPAYAPQASASRPWWDPTPPYPPTPQQPQSNPAAEVDPAPYVAPRQAQSAKLTETCPDVTCGSVNYMAPPGTSARKRCYDCGYPLVQAGSGGGGLPSGQGGPATPATQVHDGTSQYNSGNIIGRIG</sequence>
<evidence type="ECO:0000256" key="1">
    <source>
        <dbReference type="SAM" id="MobiDB-lite"/>
    </source>
</evidence>
<name>A0ABT9RMB4_9ACTN</name>
<feature type="compositionally biased region" description="Low complexity" evidence="1">
    <location>
        <begin position="13"/>
        <end position="29"/>
    </location>
</feature>
<evidence type="ECO:0000313" key="2">
    <source>
        <dbReference type="EMBL" id="MDP9870437.1"/>
    </source>
</evidence>
<evidence type="ECO:0000313" key="3">
    <source>
        <dbReference type="Proteomes" id="UP001230426"/>
    </source>
</evidence>
<feature type="compositionally biased region" description="Polar residues" evidence="1">
    <location>
        <begin position="124"/>
        <end position="139"/>
    </location>
</feature>
<feature type="region of interest" description="Disordered" evidence="1">
    <location>
        <begin position="109"/>
        <end position="145"/>
    </location>
</feature>
<dbReference type="EMBL" id="JAUSRB010000004">
    <property type="protein sequence ID" value="MDP9870437.1"/>
    <property type="molecule type" value="Genomic_DNA"/>
</dbReference>
<proteinExistence type="predicted"/>
<feature type="compositionally biased region" description="Gly residues" evidence="1">
    <location>
        <begin position="109"/>
        <end position="120"/>
    </location>
</feature>
<accession>A0ABT9RMB4</accession>
<gene>
    <name evidence="2" type="ORF">J2S55_009775</name>
</gene>
<reference evidence="2 3" key="1">
    <citation type="submission" date="2023-07" db="EMBL/GenBank/DDBJ databases">
        <title>Sequencing the genomes of 1000 actinobacteria strains.</title>
        <authorList>
            <person name="Klenk H.-P."/>
        </authorList>
    </citation>
    <scope>NUCLEOTIDE SEQUENCE [LARGE SCALE GENOMIC DNA]</scope>
    <source>
        <strain evidence="2 3">DSM 44109</strain>
    </source>
</reference>